<name>A0A9Q0I657_9TELE</name>
<sequence length="82" mass="9230">MTHSAVQVSKHCEEFFFVEFALETVILKVAVVYNGHRARLHVSDVKRCEDAVRRTGFDPNGVADWILETGVLSLIGKTLWQG</sequence>
<gene>
    <name evidence="1" type="ORF">NHX12_013173</name>
</gene>
<dbReference type="EMBL" id="JANIIK010000117">
    <property type="protein sequence ID" value="KAJ3586780.1"/>
    <property type="molecule type" value="Genomic_DNA"/>
</dbReference>
<accession>A0A9Q0I657</accession>
<dbReference type="Proteomes" id="UP001148018">
    <property type="component" value="Unassembled WGS sequence"/>
</dbReference>
<reference evidence="1" key="1">
    <citation type="submission" date="2022-07" db="EMBL/GenBank/DDBJ databases">
        <title>Chromosome-level genome of Muraenolepis orangiensis.</title>
        <authorList>
            <person name="Kim J."/>
        </authorList>
    </citation>
    <scope>NUCLEOTIDE SEQUENCE</scope>
    <source>
        <strain evidence="1">KU_S4_2022</strain>
        <tissue evidence="1">Muscle</tissue>
    </source>
</reference>
<dbReference type="AlphaFoldDB" id="A0A9Q0I657"/>
<comment type="caution">
    <text evidence="1">The sequence shown here is derived from an EMBL/GenBank/DDBJ whole genome shotgun (WGS) entry which is preliminary data.</text>
</comment>
<evidence type="ECO:0000313" key="2">
    <source>
        <dbReference type="Proteomes" id="UP001148018"/>
    </source>
</evidence>
<evidence type="ECO:0000313" key="1">
    <source>
        <dbReference type="EMBL" id="KAJ3586780.1"/>
    </source>
</evidence>
<proteinExistence type="predicted"/>
<organism evidence="1 2">
    <name type="scientific">Muraenolepis orangiensis</name>
    <name type="common">Patagonian moray cod</name>
    <dbReference type="NCBI Taxonomy" id="630683"/>
    <lineage>
        <taxon>Eukaryota</taxon>
        <taxon>Metazoa</taxon>
        <taxon>Chordata</taxon>
        <taxon>Craniata</taxon>
        <taxon>Vertebrata</taxon>
        <taxon>Euteleostomi</taxon>
        <taxon>Actinopterygii</taxon>
        <taxon>Neopterygii</taxon>
        <taxon>Teleostei</taxon>
        <taxon>Neoteleostei</taxon>
        <taxon>Acanthomorphata</taxon>
        <taxon>Zeiogadaria</taxon>
        <taxon>Gadariae</taxon>
        <taxon>Gadiformes</taxon>
        <taxon>Muraenolepidoidei</taxon>
        <taxon>Muraenolepididae</taxon>
        <taxon>Muraenolepis</taxon>
    </lineage>
</organism>
<protein>
    <submittedName>
        <fullName evidence="1">Uncharacterized protein</fullName>
    </submittedName>
</protein>
<keyword evidence="2" id="KW-1185">Reference proteome</keyword>